<reference evidence="19" key="1">
    <citation type="submission" date="2020-10" db="EMBL/GenBank/DDBJ databases">
        <authorList>
            <person name="Gilroy R."/>
        </authorList>
    </citation>
    <scope>NUCLEOTIDE SEQUENCE</scope>
    <source>
        <strain evidence="19">13766</strain>
    </source>
</reference>
<keyword evidence="9 17" id="KW-0067">ATP-binding</keyword>
<name>A0A9D1K7I9_9FIRM</name>
<dbReference type="EC" id="1.17.4.2" evidence="3"/>
<feature type="active site" evidence="15">
    <location>
        <position position="469"/>
    </location>
</feature>
<dbReference type="Proteomes" id="UP000824140">
    <property type="component" value="Unassembled WGS sequence"/>
</dbReference>
<comment type="cofactor">
    <cofactor evidence="1">
        <name>adenosylcob(III)alamin</name>
        <dbReference type="ChEBI" id="CHEBI:18408"/>
    </cofactor>
</comment>
<dbReference type="InterPro" id="IPR054158">
    <property type="entry name" value="RNR-II_ins_dom"/>
</dbReference>
<dbReference type="EMBL" id="DVJN01000162">
    <property type="protein sequence ID" value="HIS92953.1"/>
    <property type="molecule type" value="Genomic_DNA"/>
</dbReference>
<dbReference type="GO" id="GO:0005524">
    <property type="term" value="F:ATP binding"/>
    <property type="evidence" value="ECO:0007669"/>
    <property type="project" value="UniProtKB-UniRule"/>
</dbReference>
<keyword evidence="13" id="KW-0170">Cobalt</keyword>
<dbReference type="Gene3D" id="3.90.1390.10">
    <property type="entry name" value="b-12 dependent (class ii) ribonucleotide reductase, chain A, domain 3"/>
    <property type="match status" value="1"/>
</dbReference>
<evidence type="ECO:0000256" key="13">
    <source>
        <dbReference type="ARBA" id="ARBA00023285"/>
    </source>
</evidence>
<comment type="similarity">
    <text evidence="2">Belongs to the class II ribonucleoside-triphosphate reductase family.</text>
</comment>
<feature type="active site" evidence="15">
    <location>
        <position position="471"/>
    </location>
</feature>
<evidence type="ECO:0000256" key="3">
    <source>
        <dbReference type="ARBA" id="ARBA00012275"/>
    </source>
</evidence>
<gene>
    <name evidence="19" type="primary">nrdJ</name>
    <name evidence="19" type="ORF">IAA84_08070</name>
</gene>
<keyword evidence="5" id="KW-0021">Allosteric enzyme</keyword>
<dbReference type="GO" id="GO:0006260">
    <property type="term" value="P:DNA replication"/>
    <property type="evidence" value="ECO:0007669"/>
    <property type="project" value="UniProtKB-KW"/>
</dbReference>
<feature type="disulfide bond" description="Redox-active" evidence="16">
    <location>
        <begin position="200"/>
        <end position="480"/>
    </location>
</feature>
<evidence type="ECO:0000256" key="5">
    <source>
        <dbReference type="ARBA" id="ARBA00022533"/>
    </source>
</evidence>
<dbReference type="AlphaFoldDB" id="A0A9D1K7I9"/>
<keyword evidence="7" id="KW-0235">DNA replication</keyword>
<dbReference type="InterPro" id="IPR040763">
    <property type="entry name" value="RNR_alpha_hel"/>
</dbReference>
<evidence type="ECO:0000256" key="1">
    <source>
        <dbReference type="ARBA" id="ARBA00001922"/>
    </source>
</evidence>
<evidence type="ECO:0000259" key="18">
    <source>
        <dbReference type="PROSITE" id="PS51161"/>
    </source>
</evidence>
<reference evidence="19" key="2">
    <citation type="journal article" date="2021" name="PeerJ">
        <title>Extensive microbial diversity within the chicken gut microbiome revealed by metagenomics and culture.</title>
        <authorList>
            <person name="Gilroy R."/>
            <person name="Ravi A."/>
            <person name="Getino M."/>
            <person name="Pursley I."/>
            <person name="Horton D.L."/>
            <person name="Alikhan N.F."/>
            <person name="Baker D."/>
            <person name="Gharbi K."/>
            <person name="Hall N."/>
            <person name="Watson M."/>
            <person name="Adriaenssens E.M."/>
            <person name="Foster-Nyarko E."/>
            <person name="Jarju S."/>
            <person name="Secka A."/>
            <person name="Antonio M."/>
            <person name="Oren A."/>
            <person name="Chaudhuri R.R."/>
            <person name="La Ragione R."/>
            <person name="Hildebrand F."/>
            <person name="Pallen M.J."/>
        </authorList>
    </citation>
    <scope>NUCLEOTIDE SEQUENCE</scope>
    <source>
        <strain evidence="19">13766</strain>
    </source>
</reference>
<dbReference type="InterPro" id="IPR013345">
    <property type="entry name" value="RTP_Rdtase_AdoCbl-dep"/>
</dbReference>
<dbReference type="GO" id="GO:0031419">
    <property type="term" value="F:cobalamin binding"/>
    <property type="evidence" value="ECO:0007669"/>
    <property type="project" value="UniProtKB-KW"/>
</dbReference>
<dbReference type="PROSITE" id="PS51161">
    <property type="entry name" value="ATP_CONE"/>
    <property type="match status" value="1"/>
</dbReference>
<evidence type="ECO:0000256" key="17">
    <source>
        <dbReference type="PROSITE-ProRule" id="PRU00492"/>
    </source>
</evidence>
<dbReference type="Pfam" id="PF03477">
    <property type="entry name" value="ATP-cone"/>
    <property type="match status" value="1"/>
</dbReference>
<dbReference type="PANTHER" id="PTHR43371:SF1">
    <property type="entry name" value="RIBONUCLEOSIDE-DIPHOSPHATE REDUCTASE"/>
    <property type="match status" value="1"/>
</dbReference>
<dbReference type="Gene3D" id="3.30.1620.10">
    <property type="entry name" value="b-12 dependent (class ii) ribonucleotide reductase, Chain A, Domain 2"/>
    <property type="match status" value="1"/>
</dbReference>
<evidence type="ECO:0000256" key="7">
    <source>
        <dbReference type="ARBA" id="ARBA00022705"/>
    </source>
</evidence>
<evidence type="ECO:0000256" key="10">
    <source>
        <dbReference type="ARBA" id="ARBA00023002"/>
    </source>
</evidence>
<dbReference type="Pfam" id="PF21995">
    <property type="entry name" value="RNR-II_ins_dom"/>
    <property type="match status" value="1"/>
</dbReference>
<feature type="domain" description="ATP-cone" evidence="18">
    <location>
        <begin position="1"/>
        <end position="91"/>
    </location>
</feature>
<protein>
    <recommendedName>
        <fullName evidence="4">Adenosylcobalamin-dependent ribonucleoside-triphosphate reductase</fullName>
        <ecNumber evidence="3">1.17.4.2</ecNumber>
    </recommendedName>
</protein>
<accession>A0A9D1K7I9</accession>
<evidence type="ECO:0000256" key="14">
    <source>
        <dbReference type="ARBA" id="ARBA00048987"/>
    </source>
</evidence>
<evidence type="ECO:0000256" key="16">
    <source>
        <dbReference type="PIRSR" id="PIRSR613345-2"/>
    </source>
</evidence>
<evidence type="ECO:0000256" key="6">
    <source>
        <dbReference type="ARBA" id="ARBA00022628"/>
    </source>
</evidence>
<keyword evidence="10 19" id="KW-0560">Oxidoreductase</keyword>
<evidence type="ECO:0000313" key="20">
    <source>
        <dbReference type="Proteomes" id="UP000824140"/>
    </source>
</evidence>
<comment type="catalytic activity">
    <reaction evidence="14">
        <text>a 2'-deoxyribonucleoside 5'-triphosphate + [thioredoxin]-disulfide + H2O = a ribonucleoside 5'-triphosphate + [thioredoxin]-dithiol</text>
        <dbReference type="Rhea" id="RHEA:12701"/>
        <dbReference type="Rhea" id="RHEA-COMP:10698"/>
        <dbReference type="Rhea" id="RHEA-COMP:10700"/>
        <dbReference type="ChEBI" id="CHEBI:15377"/>
        <dbReference type="ChEBI" id="CHEBI:29950"/>
        <dbReference type="ChEBI" id="CHEBI:50058"/>
        <dbReference type="ChEBI" id="CHEBI:61557"/>
        <dbReference type="ChEBI" id="CHEBI:61560"/>
        <dbReference type="EC" id="1.17.4.2"/>
    </reaction>
</comment>
<dbReference type="SUPFAM" id="SSF51998">
    <property type="entry name" value="PFL-like glycyl radical enzymes"/>
    <property type="match status" value="1"/>
</dbReference>
<comment type="caution">
    <text evidence="19">The sequence shown here is derived from an EMBL/GenBank/DDBJ whole genome shotgun (WGS) entry which is preliminary data.</text>
</comment>
<dbReference type="PANTHER" id="PTHR43371">
    <property type="entry name" value="VITAMIN B12-DEPENDENT RIBONUCLEOTIDE REDUCTASE"/>
    <property type="match status" value="1"/>
</dbReference>
<evidence type="ECO:0000256" key="4">
    <source>
        <dbReference type="ARBA" id="ARBA00021063"/>
    </source>
</evidence>
<dbReference type="InterPro" id="IPR050862">
    <property type="entry name" value="RdRp_reductase_class-2"/>
</dbReference>
<dbReference type="GO" id="GO:0004748">
    <property type="term" value="F:ribonucleoside-diphosphate reductase activity, thioredoxin disulfide as acceptor"/>
    <property type="evidence" value="ECO:0007669"/>
    <property type="project" value="InterPro"/>
</dbReference>
<keyword evidence="8 17" id="KW-0547">Nucleotide-binding</keyword>
<dbReference type="Pfam" id="PF17975">
    <property type="entry name" value="RNR_Alpha"/>
    <property type="match status" value="1"/>
</dbReference>
<dbReference type="Gene3D" id="3.20.70.20">
    <property type="match status" value="1"/>
</dbReference>
<evidence type="ECO:0000256" key="15">
    <source>
        <dbReference type="PIRSR" id="PIRSR613345-1"/>
    </source>
</evidence>
<dbReference type="NCBIfam" id="TIGR02505">
    <property type="entry name" value="RTPR"/>
    <property type="match status" value="1"/>
</dbReference>
<keyword evidence="6" id="KW-0846">Cobalamin</keyword>
<keyword evidence="11 16" id="KW-1015">Disulfide bond</keyword>
<proteinExistence type="inferred from homology"/>
<evidence type="ECO:0000313" key="19">
    <source>
        <dbReference type="EMBL" id="HIS92953.1"/>
    </source>
</evidence>
<evidence type="ECO:0000256" key="11">
    <source>
        <dbReference type="ARBA" id="ARBA00023157"/>
    </source>
</evidence>
<keyword evidence="12" id="KW-0676">Redox-active center</keyword>
<organism evidence="19 20">
    <name type="scientific">Candidatus Alectryocaccomicrobium excrementavium</name>
    <dbReference type="NCBI Taxonomy" id="2840668"/>
    <lineage>
        <taxon>Bacteria</taxon>
        <taxon>Bacillati</taxon>
        <taxon>Bacillota</taxon>
        <taxon>Clostridia</taxon>
        <taxon>Candidatus Alectryocaccomicrobium</taxon>
    </lineage>
</organism>
<dbReference type="GO" id="GO:0008998">
    <property type="term" value="F:ribonucleoside-triphosphate reductase (thioredoxin) activity"/>
    <property type="evidence" value="ECO:0007669"/>
    <property type="project" value="UniProtKB-EC"/>
</dbReference>
<sequence length="779" mass="89213">MQVRKRNGNIVDYDREFIVRAVTLAAAAAGEHDSAVQRVVDGVEEKIRSRNERVVDIETIQDAVEESLFENECFRTAKAYILYRMDKEKTRGLVEWKDGLLSREFLSRYKHAPTPMGELGAFVYSRTYSRYIPVLNRREFWWETVRRAVEYNCSLAPTTREEAEKLYDNIYHLRQFLSGRTLWVGATAVSEAYPMANYNCAFEVIDDYHAFHDLFYLLMVGSGVGVRVLKTDAEQLPKIRTDLEIIHKAYNPREKSERLEYTNLAFSGDTVNLAIGDSKEGWAQAIDHYFQILTNQEYSRVRRIVVEYDSIRPRGERLKVFGGTASGYESMLTMLDKIHRVIHSAGLRDGCERTRLRPIDLLDIANIIGENVVSGGVRRTSEIGLVGQDDPECIQAKSNLYRQINGRWEIDKTIAHRQMSNNSIFYRHKPTREQLHWHLQQMRFSGEPGWINEEAGKKRRPNFCGCNPCGEILLDSHGLCNLTTVNVMAFVRDGALDEKALLEAQRLSARAGLRMTCRELEMHRWNQVQQRDRLLGCSLTGWQDMVNATGMDRAEQAALLDRLRAAAHEAAEKAATALGLNKPLLVTTIKPEGTLSLLPTVSSGIHYSHAPFYVRRIRISSSDPLCRVCEDLGYPVYPEVGQDPETCRTKVVEFPVKAPAGKVKSDVSALEQLENYKMFMEHYVDHNCSITVHVRENEWDAVEEWVWEHWDSIVALSFLSYDENFYELLPYEAITEEEYEARRSAMRPFNPSLISKYEREESELDVGGADCANGVCPVR</sequence>
<evidence type="ECO:0000256" key="8">
    <source>
        <dbReference type="ARBA" id="ARBA00022741"/>
    </source>
</evidence>
<evidence type="ECO:0000256" key="12">
    <source>
        <dbReference type="ARBA" id="ARBA00023284"/>
    </source>
</evidence>
<evidence type="ECO:0000256" key="9">
    <source>
        <dbReference type="ARBA" id="ARBA00022840"/>
    </source>
</evidence>
<evidence type="ECO:0000256" key="2">
    <source>
        <dbReference type="ARBA" id="ARBA00005654"/>
    </source>
</evidence>
<dbReference type="InterPro" id="IPR005144">
    <property type="entry name" value="ATP-cone_dom"/>
</dbReference>